<keyword evidence="15" id="KW-0472">Membrane</keyword>
<evidence type="ECO:0000256" key="2">
    <source>
        <dbReference type="ARBA" id="ARBA00004752"/>
    </source>
</evidence>
<dbReference type="GO" id="GO:0005737">
    <property type="term" value="C:cytoplasm"/>
    <property type="evidence" value="ECO:0007669"/>
    <property type="project" value="UniProtKB-SubCell"/>
</dbReference>
<comment type="caution">
    <text evidence="19">The sequence shown here is derived from an EMBL/GenBank/DDBJ whole genome shotgun (WGS) entry which is preliminary data.</text>
</comment>
<comment type="similarity">
    <text evidence="14">Belongs to the MurCDEF family.</text>
</comment>
<dbReference type="GO" id="GO:0051301">
    <property type="term" value="P:cell division"/>
    <property type="evidence" value="ECO:0007669"/>
    <property type="project" value="UniProtKB-KW"/>
</dbReference>
<evidence type="ECO:0000256" key="12">
    <source>
        <dbReference type="ARBA" id="ARBA00023316"/>
    </source>
</evidence>
<organism evidence="19">
    <name type="scientific">Caldimicrobium thiodismutans</name>
    <dbReference type="NCBI Taxonomy" id="1653476"/>
    <lineage>
        <taxon>Bacteria</taxon>
        <taxon>Pseudomonadati</taxon>
        <taxon>Thermodesulfobacteriota</taxon>
        <taxon>Thermodesulfobacteria</taxon>
        <taxon>Thermodesulfobacteriales</taxon>
        <taxon>Thermodesulfobacteriaceae</taxon>
        <taxon>Caldimicrobium</taxon>
    </lineage>
</organism>
<dbReference type="InterPro" id="IPR036615">
    <property type="entry name" value="Mur_ligase_C_dom_sf"/>
</dbReference>
<keyword evidence="12 14" id="KW-0961">Cell wall biogenesis/degradation</keyword>
<keyword evidence="5 14" id="KW-0436">Ligase</keyword>
<dbReference type="InterPro" id="IPR050061">
    <property type="entry name" value="MurCDEF_pg_biosynth"/>
</dbReference>
<evidence type="ECO:0000256" key="14">
    <source>
        <dbReference type="HAMAP-Rule" id="MF_00046"/>
    </source>
</evidence>
<reference evidence="19" key="1">
    <citation type="journal article" date="2020" name="mSystems">
        <title>Genome- and Community-Level Interaction Insights into Carbon Utilization and Element Cycling Functions of Hydrothermarchaeota in Hydrothermal Sediment.</title>
        <authorList>
            <person name="Zhou Z."/>
            <person name="Liu Y."/>
            <person name="Xu W."/>
            <person name="Pan J."/>
            <person name="Luo Z.H."/>
            <person name="Li M."/>
        </authorList>
    </citation>
    <scope>NUCLEOTIDE SEQUENCE [LARGE SCALE GENOMIC DNA]</scope>
    <source>
        <strain evidence="19">SpSt-605</strain>
    </source>
</reference>
<dbReference type="AlphaFoldDB" id="A0A832GMX2"/>
<proteinExistence type="inferred from homology"/>
<accession>A0A832GMX2</accession>
<name>A0A832GMX2_9BACT</name>
<evidence type="ECO:0000256" key="5">
    <source>
        <dbReference type="ARBA" id="ARBA00022598"/>
    </source>
</evidence>
<dbReference type="InterPro" id="IPR004101">
    <property type="entry name" value="Mur_ligase_C"/>
</dbReference>
<keyword evidence="6 14" id="KW-0132">Cell division</keyword>
<sequence length="464" mass="51459">MLEKKRNIHFIGVGGVGMSGLALLLHRMGHRVSGCDAAKSKYLEPLLKEGIEVYLGHDPSHLKEAEIVVYSSAIPKDNPEIREAKERGLLLVPRARMLSEVMQIYPKSIVVAGSHGKTTTTSLIAEILLNLNLHPTAIVGGIINNIKSHSLLGSGDYLVAEADESDGSFLLYSPFIEVITNIDREHLDFYADFQAIKKAFANFILRVHPEGRVILCKDDPGVREVVEDLSGPFLFYGFSEGVDLQGKIVKNGAYPVVEVYYRGKRLGKFRLGIPGVHNALNALGAIGVALTLKLPIKKVMTILENFRGVKRRLELKGIYRGALLMDDYAHHPKEIAATLETVGKLYPDKRIILLFQPHRYSRTKALWEDFLMALKDPDILVLTEIYPASEAPLPGITGEAFYEAVKKIRGIKPTFFVQTLREGEDLLKGLLSPECVFISMGAGNVYKIHEAFLGEEQVERHAVA</sequence>
<comment type="subcellular location">
    <subcellularLocation>
        <location evidence="1 14">Cytoplasm</location>
    </subcellularLocation>
</comment>
<evidence type="ECO:0000256" key="13">
    <source>
        <dbReference type="ARBA" id="ARBA00047833"/>
    </source>
</evidence>
<dbReference type="EMBL" id="DSZU01000067">
    <property type="protein sequence ID" value="HGV55231.1"/>
    <property type="molecule type" value="Genomic_DNA"/>
</dbReference>
<dbReference type="SUPFAM" id="SSF53623">
    <property type="entry name" value="MurD-like peptide ligases, catalytic domain"/>
    <property type="match status" value="1"/>
</dbReference>
<evidence type="ECO:0000259" key="16">
    <source>
        <dbReference type="Pfam" id="PF01225"/>
    </source>
</evidence>
<dbReference type="NCBIfam" id="TIGR01082">
    <property type="entry name" value="murC"/>
    <property type="match status" value="1"/>
</dbReference>
<evidence type="ECO:0000259" key="18">
    <source>
        <dbReference type="Pfam" id="PF08245"/>
    </source>
</evidence>
<dbReference type="GO" id="GO:0071555">
    <property type="term" value="P:cell wall organization"/>
    <property type="evidence" value="ECO:0007669"/>
    <property type="project" value="UniProtKB-KW"/>
</dbReference>
<dbReference type="Pfam" id="PF01225">
    <property type="entry name" value="Mur_ligase"/>
    <property type="match status" value="1"/>
</dbReference>
<evidence type="ECO:0000313" key="19">
    <source>
        <dbReference type="EMBL" id="HGV55231.1"/>
    </source>
</evidence>
<dbReference type="InterPro" id="IPR036565">
    <property type="entry name" value="Mur-like_cat_sf"/>
</dbReference>
<keyword evidence="4 14" id="KW-0963">Cytoplasm</keyword>
<dbReference type="InterPro" id="IPR005758">
    <property type="entry name" value="UDP-N-AcMur_Ala_ligase_MurC"/>
</dbReference>
<evidence type="ECO:0000256" key="9">
    <source>
        <dbReference type="ARBA" id="ARBA00022960"/>
    </source>
</evidence>
<dbReference type="PANTHER" id="PTHR43445:SF3">
    <property type="entry name" value="UDP-N-ACETYLMURAMATE--L-ALANINE LIGASE"/>
    <property type="match status" value="1"/>
</dbReference>
<dbReference type="SUPFAM" id="SSF53244">
    <property type="entry name" value="MurD-like peptide ligases, peptide-binding domain"/>
    <property type="match status" value="1"/>
</dbReference>
<evidence type="ECO:0000256" key="6">
    <source>
        <dbReference type="ARBA" id="ARBA00022618"/>
    </source>
</evidence>
<feature type="domain" description="Mur ligase C-terminal" evidence="17">
    <location>
        <begin position="311"/>
        <end position="443"/>
    </location>
</feature>
<evidence type="ECO:0000256" key="1">
    <source>
        <dbReference type="ARBA" id="ARBA00004496"/>
    </source>
</evidence>
<dbReference type="GO" id="GO:0008360">
    <property type="term" value="P:regulation of cell shape"/>
    <property type="evidence" value="ECO:0007669"/>
    <property type="project" value="UniProtKB-KW"/>
</dbReference>
<comment type="function">
    <text evidence="14">Cell wall formation.</text>
</comment>
<dbReference type="HAMAP" id="MF_00046">
    <property type="entry name" value="MurC"/>
    <property type="match status" value="1"/>
</dbReference>
<evidence type="ECO:0000256" key="8">
    <source>
        <dbReference type="ARBA" id="ARBA00022840"/>
    </source>
</evidence>
<dbReference type="InterPro" id="IPR000713">
    <property type="entry name" value="Mur_ligase_N"/>
</dbReference>
<dbReference type="GO" id="GO:0008763">
    <property type="term" value="F:UDP-N-acetylmuramate-L-alanine ligase activity"/>
    <property type="evidence" value="ECO:0007669"/>
    <property type="project" value="UniProtKB-UniRule"/>
</dbReference>
<dbReference type="GO" id="GO:0005524">
    <property type="term" value="F:ATP binding"/>
    <property type="evidence" value="ECO:0007669"/>
    <property type="project" value="UniProtKB-UniRule"/>
</dbReference>
<evidence type="ECO:0000256" key="15">
    <source>
        <dbReference type="SAM" id="Phobius"/>
    </source>
</evidence>
<evidence type="ECO:0000256" key="4">
    <source>
        <dbReference type="ARBA" id="ARBA00022490"/>
    </source>
</evidence>
<feature type="transmembrane region" description="Helical" evidence="15">
    <location>
        <begin position="7"/>
        <end position="25"/>
    </location>
</feature>
<dbReference type="Pfam" id="PF02875">
    <property type="entry name" value="Mur_ligase_C"/>
    <property type="match status" value="1"/>
</dbReference>
<evidence type="ECO:0000256" key="7">
    <source>
        <dbReference type="ARBA" id="ARBA00022741"/>
    </source>
</evidence>
<dbReference type="GO" id="GO:0009252">
    <property type="term" value="P:peptidoglycan biosynthetic process"/>
    <property type="evidence" value="ECO:0007669"/>
    <property type="project" value="UniProtKB-UniRule"/>
</dbReference>
<evidence type="ECO:0000259" key="17">
    <source>
        <dbReference type="Pfam" id="PF02875"/>
    </source>
</evidence>
<evidence type="ECO:0000256" key="3">
    <source>
        <dbReference type="ARBA" id="ARBA00012211"/>
    </source>
</evidence>
<keyword evidence="15" id="KW-0812">Transmembrane</keyword>
<comment type="catalytic activity">
    <reaction evidence="13 14">
        <text>UDP-N-acetyl-alpha-D-muramate + L-alanine + ATP = UDP-N-acetyl-alpha-D-muramoyl-L-alanine + ADP + phosphate + H(+)</text>
        <dbReference type="Rhea" id="RHEA:23372"/>
        <dbReference type="ChEBI" id="CHEBI:15378"/>
        <dbReference type="ChEBI" id="CHEBI:30616"/>
        <dbReference type="ChEBI" id="CHEBI:43474"/>
        <dbReference type="ChEBI" id="CHEBI:57972"/>
        <dbReference type="ChEBI" id="CHEBI:70757"/>
        <dbReference type="ChEBI" id="CHEBI:83898"/>
        <dbReference type="ChEBI" id="CHEBI:456216"/>
        <dbReference type="EC" id="6.3.2.8"/>
    </reaction>
</comment>
<keyword evidence="8 14" id="KW-0067">ATP-binding</keyword>
<dbReference type="SUPFAM" id="SSF51984">
    <property type="entry name" value="MurCD N-terminal domain"/>
    <property type="match status" value="1"/>
</dbReference>
<gene>
    <name evidence="14" type="primary">murC</name>
    <name evidence="19" type="ORF">ENT73_03995</name>
</gene>
<dbReference type="EC" id="6.3.2.8" evidence="3 14"/>
<evidence type="ECO:0000256" key="11">
    <source>
        <dbReference type="ARBA" id="ARBA00023306"/>
    </source>
</evidence>
<dbReference type="Pfam" id="PF08245">
    <property type="entry name" value="Mur_ligase_M"/>
    <property type="match status" value="1"/>
</dbReference>
<feature type="domain" description="Mur ligase central" evidence="18">
    <location>
        <begin position="111"/>
        <end position="289"/>
    </location>
</feature>
<evidence type="ECO:0000256" key="10">
    <source>
        <dbReference type="ARBA" id="ARBA00022984"/>
    </source>
</evidence>
<dbReference type="Gene3D" id="3.40.1190.10">
    <property type="entry name" value="Mur-like, catalytic domain"/>
    <property type="match status" value="1"/>
</dbReference>
<dbReference type="UniPathway" id="UPA00219"/>
<keyword evidence="11 14" id="KW-0131">Cell cycle</keyword>
<feature type="binding site" evidence="14">
    <location>
        <begin position="113"/>
        <end position="119"/>
    </location>
    <ligand>
        <name>ATP</name>
        <dbReference type="ChEBI" id="CHEBI:30616"/>
    </ligand>
</feature>
<dbReference type="InterPro" id="IPR013221">
    <property type="entry name" value="Mur_ligase_cen"/>
</dbReference>
<keyword evidence="7 14" id="KW-0547">Nucleotide-binding</keyword>
<keyword evidence="15" id="KW-1133">Transmembrane helix</keyword>
<keyword evidence="10 14" id="KW-0573">Peptidoglycan synthesis</keyword>
<dbReference type="PANTHER" id="PTHR43445">
    <property type="entry name" value="UDP-N-ACETYLMURAMATE--L-ALANINE LIGASE-RELATED"/>
    <property type="match status" value="1"/>
</dbReference>
<keyword evidence="9 14" id="KW-0133">Cell shape</keyword>
<dbReference type="Gene3D" id="3.40.50.720">
    <property type="entry name" value="NAD(P)-binding Rossmann-like Domain"/>
    <property type="match status" value="1"/>
</dbReference>
<dbReference type="Gene3D" id="3.90.190.20">
    <property type="entry name" value="Mur ligase, C-terminal domain"/>
    <property type="match status" value="1"/>
</dbReference>
<protein>
    <recommendedName>
        <fullName evidence="3 14">UDP-N-acetylmuramate--L-alanine ligase</fullName>
        <ecNumber evidence="3 14">6.3.2.8</ecNumber>
    </recommendedName>
    <alternativeName>
        <fullName evidence="14">UDP-N-acetylmuramoyl-L-alanine synthetase</fullName>
    </alternativeName>
</protein>
<comment type="pathway">
    <text evidence="2 14">Cell wall biogenesis; peptidoglycan biosynthesis.</text>
</comment>
<feature type="domain" description="Mur ligase N-terminal catalytic" evidence="16">
    <location>
        <begin position="7"/>
        <end position="103"/>
    </location>
</feature>